<dbReference type="GO" id="GO:0016887">
    <property type="term" value="F:ATP hydrolysis activity"/>
    <property type="evidence" value="ECO:0007669"/>
    <property type="project" value="InterPro"/>
</dbReference>
<evidence type="ECO:0000313" key="13">
    <source>
        <dbReference type="EMBL" id="ORJ22119.1"/>
    </source>
</evidence>
<proteinExistence type="predicted"/>
<reference evidence="12" key="3">
    <citation type="submission" date="2020-11" db="EMBL/GenBank/DDBJ databases">
        <authorList>
            <person name="Lee S.D."/>
        </authorList>
    </citation>
    <scope>NUCLEOTIDE SEQUENCE</scope>
    <source>
        <strain evidence="12">SAP-2</strain>
    </source>
</reference>
<reference evidence="12" key="4">
    <citation type="submission" date="2022-09" db="EMBL/GenBank/DDBJ databases">
        <title>Rouxiella aceris sp. nov., isolated from tree sap and emended description of the genus Rhouxiella.</title>
        <authorList>
            <person name="Kim I.S."/>
        </authorList>
    </citation>
    <scope>NUCLEOTIDE SEQUENCE</scope>
    <source>
        <strain evidence="12">SAP-2</strain>
    </source>
</reference>
<feature type="domain" description="ABC transporter" evidence="11">
    <location>
        <begin position="26"/>
        <end position="261"/>
    </location>
</feature>
<keyword evidence="14" id="KW-1185">Reference proteome</keyword>
<dbReference type="Proteomes" id="UP000192722">
    <property type="component" value="Unassembled WGS sequence"/>
</dbReference>
<keyword evidence="7" id="KW-0547">Nucleotide-binding</keyword>
<keyword evidence="3" id="KW-1003">Cell membrane</keyword>
<dbReference type="FunFam" id="3.40.50.300:FF:000126">
    <property type="entry name" value="Galactose/methyl galactoside import ATP-binding protein MglA"/>
    <property type="match status" value="1"/>
</dbReference>
<keyword evidence="2" id="KW-0813">Transport</keyword>
<keyword evidence="6" id="KW-0677">Repeat</keyword>
<dbReference type="Gene3D" id="3.40.50.300">
    <property type="entry name" value="P-loop containing nucleotide triphosphate hydrolases"/>
    <property type="match status" value="2"/>
</dbReference>
<dbReference type="Pfam" id="PF00005">
    <property type="entry name" value="ABC_tran"/>
    <property type="match status" value="2"/>
</dbReference>
<feature type="domain" description="ABC transporter" evidence="11">
    <location>
        <begin position="272"/>
        <end position="517"/>
    </location>
</feature>
<dbReference type="InterPro" id="IPR003439">
    <property type="entry name" value="ABC_transporter-like_ATP-bd"/>
</dbReference>
<keyword evidence="8 12" id="KW-0067">ATP-binding</keyword>
<evidence type="ECO:0000256" key="2">
    <source>
        <dbReference type="ARBA" id="ARBA00022448"/>
    </source>
</evidence>
<keyword evidence="5" id="KW-0762">Sugar transport</keyword>
<evidence type="ECO:0000259" key="11">
    <source>
        <dbReference type="PROSITE" id="PS50893"/>
    </source>
</evidence>
<dbReference type="InterPro" id="IPR027417">
    <property type="entry name" value="P-loop_NTPase"/>
</dbReference>
<dbReference type="SMART" id="SM00382">
    <property type="entry name" value="AAA"/>
    <property type="match status" value="2"/>
</dbReference>
<dbReference type="PROSITE" id="PS50893">
    <property type="entry name" value="ABC_TRANSPORTER_2"/>
    <property type="match status" value="2"/>
</dbReference>
<dbReference type="EMBL" id="JADMKS010000006">
    <property type="protein sequence ID" value="MBF6638281.1"/>
    <property type="molecule type" value="Genomic_DNA"/>
</dbReference>
<reference evidence="13 14" key="2">
    <citation type="journal article" date="2017" name="Int. J. Syst. Evol. Microbiol.">
        <title>Rouxiella badensis sp. nov. and Rouxiella silvae sp. nov. isolated from peat bog soil in Germany and emendation of the genus description.</title>
        <authorList>
            <person name="Le Fleche-Mateos A."/>
            <person name="Kugler J.H."/>
            <person name="Hansen S.H."/>
            <person name="Syldatk C."/>
            <person name="Hausmann R."/>
            <person name="Lomprez F."/>
            <person name="Vandenbogaert M."/>
            <person name="Manuguerra J.C."/>
            <person name="Grimont P.A."/>
        </authorList>
    </citation>
    <scope>NUCLEOTIDE SEQUENCE [LARGE SCALE GENOMIC DNA]</scope>
    <source>
        <strain evidence="13 14">213</strain>
    </source>
</reference>
<evidence type="ECO:0000256" key="8">
    <source>
        <dbReference type="ARBA" id="ARBA00022840"/>
    </source>
</evidence>
<organism evidence="12 15">
    <name type="scientific">Rouxiella silvae</name>
    <dbReference type="NCBI Taxonomy" id="1646373"/>
    <lineage>
        <taxon>Bacteria</taxon>
        <taxon>Pseudomonadati</taxon>
        <taxon>Pseudomonadota</taxon>
        <taxon>Gammaproteobacteria</taxon>
        <taxon>Enterobacterales</taxon>
        <taxon>Yersiniaceae</taxon>
        <taxon>Rouxiella</taxon>
    </lineage>
</organism>
<comment type="subcellular location">
    <subcellularLocation>
        <location evidence="1">Cell inner membrane</location>
        <topology evidence="1">Peripheral membrane protein</topology>
    </subcellularLocation>
</comment>
<evidence type="ECO:0000256" key="5">
    <source>
        <dbReference type="ARBA" id="ARBA00022597"/>
    </source>
</evidence>
<dbReference type="PANTHER" id="PTHR43790">
    <property type="entry name" value="CARBOHYDRATE TRANSPORT ATP-BINDING PROTEIN MG119-RELATED"/>
    <property type="match status" value="1"/>
</dbReference>
<dbReference type="InterPro" id="IPR003593">
    <property type="entry name" value="AAA+_ATPase"/>
</dbReference>
<evidence type="ECO:0000313" key="12">
    <source>
        <dbReference type="EMBL" id="MBF6638281.1"/>
    </source>
</evidence>
<dbReference type="AlphaFoldDB" id="A0AA41BXK7"/>
<dbReference type="CDD" id="cd03215">
    <property type="entry name" value="ABC_Carb_Monos_II"/>
    <property type="match status" value="1"/>
</dbReference>
<evidence type="ECO:0000256" key="3">
    <source>
        <dbReference type="ARBA" id="ARBA00022475"/>
    </source>
</evidence>
<evidence type="ECO:0000256" key="1">
    <source>
        <dbReference type="ARBA" id="ARBA00004417"/>
    </source>
</evidence>
<dbReference type="RefSeq" id="WP_055779555.1">
    <property type="nucleotide sequence ID" value="NZ_CBCSCF010000001.1"/>
</dbReference>
<keyword evidence="4" id="KW-0997">Cell inner membrane</keyword>
<dbReference type="SUPFAM" id="SSF52540">
    <property type="entry name" value="P-loop containing nucleoside triphosphate hydrolases"/>
    <property type="match status" value="2"/>
</dbReference>
<dbReference type="InterPro" id="IPR017871">
    <property type="entry name" value="ABC_transporter-like_CS"/>
</dbReference>
<dbReference type="PANTHER" id="PTHR43790:SF6">
    <property type="entry name" value="ARABINOSE IMPORT ATP-BINDING PROTEIN ARAG"/>
    <property type="match status" value="1"/>
</dbReference>
<evidence type="ECO:0000256" key="6">
    <source>
        <dbReference type="ARBA" id="ARBA00022737"/>
    </source>
</evidence>
<dbReference type="CDD" id="cd03216">
    <property type="entry name" value="ABC_Carb_Monos_I"/>
    <property type="match status" value="1"/>
</dbReference>
<evidence type="ECO:0000256" key="10">
    <source>
        <dbReference type="ARBA" id="ARBA00023136"/>
    </source>
</evidence>
<reference evidence="13" key="1">
    <citation type="submission" date="2016-12" db="EMBL/GenBank/DDBJ databases">
        <authorList>
            <person name="Le Fleche-Mateos A."/>
        </authorList>
    </citation>
    <scope>NUCLEOTIDE SEQUENCE</scope>
    <source>
        <strain evidence="13">213</strain>
    </source>
</reference>
<comment type="caution">
    <text evidence="12">The sequence shown here is derived from an EMBL/GenBank/DDBJ whole genome shotgun (WGS) entry which is preliminary data.</text>
</comment>
<keyword evidence="10" id="KW-0472">Membrane</keyword>
<keyword evidence="9" id="KW-1278">Translocase</keyword>
<dbReference type="GO" id="GO:0015749">
    <property type="term" value="P:monosaccharide transmembrane transport"/>
    <property type="evidence" value="ECO:0007669"/>
    <property type="project" value="UniProtKB-ARBA"/>
</dbReference>
<dbReference type="EMBL" id="MRWD01000011">
    <property type="protein sequence ID" value="ORJ22119.1"/>
    <property type="molecule type" value="Genomic_DNA"/>
</dbReference>
<evidence type="ECO:0000256" key="7">
    <source>
        <dbReference type="ARBA" id="ARBA00022741"/>
    </source>
</evidence>
<accession>A0AA41BXK7</accession>
<evidence type="ECO:0000256" key="4">
    <source>
        <dbReference type="ARBA" id="ARBA00022519"/>
    </source>
</evidence>
<dbReference type="GO" id="GO:0005886">
    <property type="term" value="C:plasma membrane"/>
    <property type="evidence" value="ECO:0007669"/>
    <property type="project" value="UniProtKB-SubCell"/>
</dbReference>
<sequence>MSSISPTSSSLPTPSLEAFDLRKPYLTFQGIGKTFPGVKALDGISFDCYAGQIHALMGENGAGKSTLLKILSGNYSPSQGQILLKGQPVTFNHTTDALDAGVAIIYQELHLVPEMTVAENIYLGQLPSRRGWVNRKLLRYEAKLQLEHLGLDIDPDTPLKYLSIGQWQMVEIAKALARNAKVIAFDEPTSSLSAREIEQLFRVIRELRAEGRVIIYVSHRMEEIFALSDAITVFKDGRYVRTFNDMQKVNHDSLVQAMVGRNLGDVYGYQPRPLGDVRLQLDEVKAPGVKSTISLTVRQGEIVGLFGLVGAGRSELMKGVFGGTKITGGQLFLDGKPLKISSPIDAIRHGIMLCPEDRKADGIIAVHSVRDNINISARRKSLKAGCLINNRWEQTNADKQIKGLNIKTPGPEQLIMNLSGGNQQKAILGRWLSEEMKVILLDEPTRGIDVGAKHEIYNVIYALAKQGIAVLFASSDLPEVLGLADRIIVMREGSISGELTHEEATEEKALGLAMLRTPELNPETTPDAA</sequence>
<dbReference type="Proteomes" id="UP000705283">
    <property type="component" value="Unassembled WGS sequence"/>
</dbReference>
<dbReference type="PROSITE" id="PS00211">
    <property type="entry name" value="ABC_TRANSPORTER_1"/>
    <property type="match status" value="1"/>
</dbReference>
<evidence type="ECO:0000256" key="9">
    <source>
        <dbReference type="ARBA" id="ARBA00022967"/>
    </source>
</evidence>
<dbReference type="NCBIfam" id="NF008442">
    <property type="entry name" value="PRK11288.1"/>
    <property type="match status" value="1"/>
</dbReference>
<dbReference type="InterPro" id="IPR050107">
    <property type="entry name" value="ABC_carbohydrate_import_ATPase"/>
</dbReference>
<name>A0AA41BXK7_9GAMM</name>
<gene>
    <name evidence="12" type="primary">araG</name>
    <name evidence="13" type="ORF">BS639_06560</name>
    <name evidence="12" type="ORF">ITX54_16570</name>
</gene>
<evidence type="ECO:0000313" key="15">
    <source>
        <dbReference type="Proteomes" id="UP000705283"/>
    </source>
</evidence>
<protein>
    <submittedName>
        <fullName evidence="12">L-arabinose ABC transporter ATP-binding protein AraG</fullName>
    </submittedName>
</protein>
<dbReference type="GO" id="GO:0005524">
    <property type="term" value="F:ATP binding"/>
    <property type="evidence" value="ECO:0007669"/>
    <property type="project" value="UniProtKB-KW"/>
</dbReference>
<dbReference type="FunFam" id="3.40.50.300:FF:000127">
    <property type="entry name" value="Ribose import ATP-binding protein RbsA"/>
    <property type="match status" value="1"/>
</dbReference>
<evidence type="ECO:0000313" key="14">
    <source>
        <dbReference type="Proteomes" id="UP000192722"/>
    </source>
</evidence>